<name>F0RRW4_SPHGB</name>
<dbReference type="InterPro" id="IPR033399">
    <property type="entry name" value="TP_0789-like"/>
</dbReference>
<dbReference type="Proteomes" id="UP000008466">
    <property type="component" value="Chromosome"/>
</dbReference>
<protein>
    <recommendedName>
        <fullName evidence="2">Uncharacterized protein TP-0789 domain-containing protein</fullName>
    </recommendedName>
</protein>
<proteinExistence type="predicted"/>
<dbReference type="AlphaFoldDB" id="F0RRW4"/>
<dbReference type="CDD" id="cd16329">
    <property type="entry name" value="LolA_like"/>
    <property type="match status" value="1"/>
</dbReference>
<gene>
    <name evidence="3" type="ordered locus">SpiBuddy_2760</name>
</gene>
<dbReference type="Gene3D" id="2.50.20.10">
    <property type="entry name" value="Lipoprotein localisation LolA/LolB/LppX"/>
    <property type="match status" value="1"/>
</dbReference>
<feature type="domain" description="Uncharacterized protein TP-0789" evidence="2">
    <location>
        <begin position="71"/>
        <end position="250"/>
    </location>
</feature>
<dbReference type="KEGG" id="sbu:SpiBuddy_2760"/>
<dbReference type="STRING" id="158189.SpiBuddy_2760"/>
<dbReference type="OrthoDB" id="9803781at2"/>
<dbReference type="RefSeq" id="WP_013608413.1">
    <property type="nucleotide sequence ID" value="NC_015152.1"/>
</dbReference>
<dbReference type="HOGENOM" id="CLU_074356_0_0_12"/>
<keyword evidence="1" id="KW-0732">Signal</keyword>
<dbReference type="Pfam" id="PF17131">
    <property type="entry name" value="LolA_like"/>
    <property type="match status" value="1"/>
</dbReference>
<dbReference type="eggNOG" id="COG2834">
    <property type="taxonomic scope" value="Bacteria"/>
</dbReference>
<feature type="signal peptide" evidence="1">
    <location>
        <begin position="1"/>
        <end position="20"/>
    </location>
</feature>
<accession>F0RRW4</accession>
<evidence type="ECO:0000313" key="4">
    <source>
        <dbReference type="Proteomes" id="UP000008466"/>
    </source>
</evidence>
<feature type="chain" id="PRO_5003259712" description="Uncharacterized protein TP-0789 domain-containing protein" evidence="1">
    <location>
        <begin position="21"/>
        <end position="253"/>
    </location>
</feature>
<evidence type="ECO:0000256" key="1">
    <source>
        <dbReference type="SAM" id="SignalP"/>
    </source>
</evidence>
<organism evidence="3 4">
    <name type="scientific">Sphaerochaeta globosa (strain ATCC BAA-1886 / DSM 22777 / Buddy)</name>
    <name type="common">Spirochaeta sp. (strain Buddy)</name>
    <dbReference type="NCBI Taxonomy" id="158189"/>
    <lineage>
        <taxon>Bacteria</taxon>
        <taxon>Pseudomonadati</taxon>
        <taxon>Spirochaetota</taxon>
        <taxon>Spirochaetia</taxon>
        <taxon>Spirochaetales</taxon>
        <taxon>Sphaerochaetaceae</taxon>
        <taxon>Sphaerochaeta</taxon>
    </lineage>
</organism>
<evidence type="ECO:0000259" key="2">
    <source>
        <dbReference type="Pfam" id="PF17131"/>
    </source>
</evidence>
<dbReference type="EMBL" id="CP002541">
    <property type="protein sequence ID" value="ADY14569.1"/>
    <property type="molecule type" value="Genomic_DNA"/>
</dbReference>
<sequence>MKRTLTTLLLLILASSLAWSAPSAGQIMAKVMEIQTSQTSALDLKLTLIEPNGQMRERRIQTLSQTKDGLTSSLTVFLSPENVRNTRFLSLEMEGGKNEQWIYLPALKRSRRIGSSEEGGSFMGSDFSYADMASTTYDENQAQHLLLDEDAKSWRIQSTPYEQKTYGKTITVVEKTTYLPLRVEFYDLDGDTLVKSLVTEETDIVNGKPITKILTMKTEATGHATRLEMLQTRFDVPLSNGYFTQKFLETGRL</sequence>
<keyword evidence="4" id="KW-1185">Reference proteome</keyword>
<reference evidence="4" key="1">
    <citation type="submission" date="2011-02" db="EMBL/GenBank/DDBJ databases">
        <title>Complete sequence of Spirochaeta sp. Buddy.</title>
        <authorList>
            <person name="Lucas S."/>
            <person name="Copeland A."/>
            <person name="Lapidus A."/>
            <person name="Cheng J.-F."/>
            <person name="Goodwin L."/>
            <person name="Pitluck S."/>
            <person name="Zeytun A."/>
            <person name="Detter J.C."/>
            <person name="Han C."/>
            <person name="Tapia R."/>
            <person name="Land M."/>
            <person name="Hauser L."/>
            <person name="Kyrpides N."/>
            <person name="Ivanova N."/>
            <person name="Mikhailova N."/>
            <person name="Pagani I."/>
            <person name="Ritalahti K.M."/>
            <person name="Loeffler F.E."/>
            <person name="Woyke T."/>
        </authorList>
    </citation>
    <scope>NUCLEOTIDE SEQUENCE [LARGE SCALE GENOMIC DNA]</scope>
    <source>
        <strain evidence="4">ATCC BAA-1886 / DSM 22777 / Buddy</strain>
    </source>
</reference>
<evidence type="ECO:0000313" key="3">
    <source>
        <dbReference type="EMBL" id="ADY14569.1"/>
    </source>
</evidence>